<proteinExistence type="predicted"/>
<feature type="compositionally biased region" description="Basic and acidic residues" evidence="1">
    <location>
        <begin position="73"/>
        <end position="87"/>
    </location>
</feature>
<accession>Q9LHP5</accession>
<feature type="compositionally biased region" description="Polar residues" evidence="1">
    <location>
        <begin position="60"/>
        <end position="72"/>
    </location>
</feature>
<evidence type="ECO:0000256" key="1">
    <source>
        <dbReference type="SAM" id="MobiDB-lite"/>
    </source>
</evidence>
<reference key="1">
    <citation type="journal article" date="2000" name="Nature">
        <title>Sequence and analysis of chromosome 3 of the plant Arabidopsis thaliana.</title>
        <authorList>
            <consortium name="European Union Chromosome 3 Arabidopsis Sequencing Consortium"/>
            <consortium name="Institute for Genomic Research"/>
            <consortium name="Kazusa DNA Research Institute"/>
            <person name="Salanoubat M."/>
            <person name="Lemcke K."/>
            <person name="Rieger M."/>
            <person name="Ansorge W."/>
            <person name="Unseld M."/>
            <person name="Fartmann B."/>
            <person name="Valle G."/>
            <person name="Blocker H."/>
            <person name="Perez-Alonso M."/>
            <person name="Obermaier B."/>
            <person name="Delseny M."/>
            <person name="Boutry M."/>
            <person name="Grivell L.A."/>
            <person name="Mache R."/>
            <person name="Puigdomenech P."/>
            <person name="De Simone V."/>
            <person name="Choisne N."/>
            <person name="Artiguenave F."/>
            <person name="Robert C."/>
            <person name="Brottier P."/>
            <person name="Wincker P."/>
            <person name="Cattolico L."/>
            <person name="Weissenbach J."/>
            <person name="Saurin W."/>
            <person name="Quetier F."/>
            <person name="Schafer M."/>
            <person name="Muller-Auer S."/>
            <person name="Gabel C."/>
            <person name="Fuchs M."/>
            <person name="Benes V."/>
            <person name="Wurmbach E."/>
            <person name="Drzonek H."/>
            <person name="Erfle H."/>
            <person name="Jordan N."/>
            <person name="Bangert S."/>
            <person name="Wiedelmann R."/>
            <person name="Kranz H."/>
            <person name="Voss H."/>
            <person name="Holland R."/>
            <person name="Brandt P."/>
            <person name="Nyakatura G."/>
            <person name="Vezzi A."/>
            <person name="D'Angelo M."/>
            <person name="Pallavicini A."/>
            <person name="Toppo S."/>
            <person name="Simionati B."/>
            <person name="Conrad A."/>
            <person name="Hornischer K."/>
            <person name="Kauer G."/>
            <person name="Lohnert T.H."/>
            <person name="Nordsiek G."/>
            <person name="Reichelt J."/>
            <person name="Scharfe M."/>
            <person name="Schon O."/>
            <person name="Bargues M."/>
            <person name="Terol J."/>
            <person name="Climent J."/>
            <person name="Navarro P."/>
            <person name="Collado C."/>
            <person name="Perez-Perez A."/>
            <person name="Ottenwalder B."/>
            <person name="Duchemin D."/>
            <person name="Cooke R."/>
            <person name="Laudie M."/>
            <person name="Berger-Llauro C."/>
            <person name="Purnelle B."/>
            <person name="Masuy D."/>
            <person name="de Haan M."/>
            <person name="Maarse A.C."/>
            <person name="Alcaraz J.P."/>
            <person name="Cottet A."/>
            <person name="Casacuberta E."/>
            <person name="Monfort A."/>
            <person name="Argiriou A."/>
            <person name="flores M."/>
            <person name="Liguori R."/>
            <person name="Vitale D."/>
            <person name="Mannhaupt G."/>
            <person name="Haase D."/>
            <person name="Schoof H."/>
            <person name="Rudd S."/>
            <person name="Zaccaria P."/>
            <person name="Mewes H.W."/>
            <person name="Mayer K.F."/>
            <person name="Kaul S."/>
            <person name="Town C.D."/>
            <person name="Koo H.L."/>
            <person name="Tallon L.J."/>
            <person name="Jenkins J."/>
            <person name="Rooney T."/>
            <person name="Rizzo M."/>
            <person name="Walts A."/>
            <person name="Utterback T."/>
            <person name="Fujii C.Y."/>
            <person name="Shea T.P."/>
            <person name="Creasy T.H."/>
            <person name="Haas B."/>
            <person name="Maiti R."/>
            <person name="Wu D."/>
            <person name="Peterson J."/>
            <person name="Van Aken S."/>
            <person name="Pai G."/>
            <person name="Militscher J."/>
            <person name="Sellers P."/>
            <person name="Gill J.E."/>
            <person name="Feldblyum T.V."/>
            <person name="Preuss D."/>
            <person name="Lin X."/>
            <person name="Nierman W.C."/>
            <person name="Salzberg S.L."/>
            <person name="White O."/>
            <person name="Venter J.C."/>
            <person name="Fraser C.M."/>
            <person name="Kaneko T."/>
            <person name="Nakamura Y."/>
            <person name="Sato S."/>
            <person name="Kato T."/>
            <person name="Asamizu E."/>
            <person name="Sasamoto S."/>
            <person name="Kimura T."/>
            <person name="Idesawa K."/>
            <person name="Kawashima K."/>
            <person name="Kishida Y."/>
            <person name="Kiyokawa C."/>
            <person name="Kohara M."/>
            <person name="Matsumoto M."/>
            <person name="Matsuno A."/>
            <person name="Muraki A."/>
            <person name="Nakayama S."/>
            <person name="Nakazaki N."/>
            <person name="Shinpo S."/>
            <person name="Takeuchi C."/>
            <person name="Wada T."/>
            <person name="Watanabe A."/>
            <person name="Yamada M."/>
            <person name="Yasuda M."/>
            <person name="Tabata S."/>
        </authorList>
    </citation>
    <scope>NUCLEOTIDE SEQUENCE [LARGE SCALE GENOMIC DNA]</scope>
    <source>
        <strain>cv. Columbia</strain>
    </source>
</reference>
<feature type="region of interest" description="Disordered" evidence="1">
    <location>
        <begin position="56"/>
        <end position="87"/>
    </location>
</feature>
<dbReference type="AlphaFoldDB" id="Q9LHP5"/>
<reference evidence="2" key="2">
    <citation type="submission" date="2000-05" db="EMBL/GenBank/DDBJ databases">
        <title>Structural Analysis of Arabidopsis thaliana Chromosome 3. III.</title>
        <authorList>
            <person name="Nakamura Y."/>
        </authorList>
    </citation>
    <scope>NUCLEOTIDE SEQUENCE</scope>
</reference>
<dbReference type="EMBL" id="AP002035">
    <property type="protein sequence ID" value="BAB02598.1"/>
    <property type="molecule type" value="Genomic_DNA"/>
</dbReference>
<protein>
    <submittedName>
        <fullName evidence="2">Uncharacterized protein</fullName>
    </submittedName>
</protein>
<sequence length="176" mass="20434">MFQRLRRRRRVIPNRATKHLGDRIKNPYLGDIENASERSREMAGSKMPRERILEYHGLSRPSTTRGQLNSGSEELRKFPESSEDKDNLLHQLKDKEKSSENIARGDIPKLYKKHLEGQTKGTRTKTLSTSGYQKRSDFEGKNTYFHILEHLYDQIITFSLIQSRTSSTVIENSVVL</sequence>
<organism evidence="2">
    <name type="scientific">Arabidopsis thaliana</name>
    <name type="common">Mouse-ear cress</name>
    <dbReference type="NCBI Taxonomy" id="3702"/>
    <lineage>
        <taxon>Eukaryota</taxon>
        <taxon>Viridiplantae</taxon>
        <taxon>Streptophyta</taxon>
        <taxon>Embryophyta</taxon>
        <taxon>Tracheophyta</taxon>
        <taxon>Spermatophyta</taxon>
        <taxon>Magnoliopsida</taxon>
        <taxon>eudicotyledons</taxon>
        <taxon>Gunneridae</taxon>
        <taxon>Pentapetalae</taxon>
        <taxon>rosids</taxon>
        <taxon>malvids</taxon>
        <taxon>Brassicales</taxon>
        <taxon>Brassicaceae</taxon>
        <taxon>Camelineae</taxon>
        <taxon>Arabidopsis</taxon>
    </lineage>
</organism>
<evidence type="ECO:0000313" key="2">
    <source>
        <dbReference type="EMBL" id="BAB02598.1"/>
    </source>
</evidence>
<name>Q9LHP5_ARATH</name>